<protein>
    <submittedName>
        <fullName evidence="2">FkbM family methyltransferase</fullName>
    </submittedName>
</protein>
<feature type="domain" description="Methyltransferase FkbM" evidence="1">
    <location>
        <begin position="329"/>
        <end position="493"/>
    </location>
</feature>
<reference evidence="2" key="2">
    <citation type="journal article" date="2022" name="Microbiol. Resour. Announc.">
        <title>Metagenome Sequencing to Explore Phylogenomics of Terrestrial Cyanobacteria.</title>
        <authorList>
            <person name="Ward R.D."/>
            <person name="Stajich J.E."/>
            <person name="Johansen J.R."/>
            <person name="Huntemann M."/>
            <person name="Clum A."/>
            <person name="Foster B."/>
            <person name="Foster B."/>
            <person name="Roux S."/>
            <person name="Palaniappan K."/>
            <person name="Varghese N."/>
            <person name="Mukherjee S."/>
            <person name="Reddy T.B.K."/>
            <person name="Daum C."/>
            <person name="Copeland A."/>
            <person name="Chen I.A."/>
            <person name="Ivanova N.N."/>
            <person name="Kyrpides N.C."/>
            <person name="Shapiro N."/>
            <person name="Eloe-Fadrosh E.A."/>
            <person name="Pietrasiak N."/>
        </authorList>
    </citation>
    <scope>NUCLEOTIDE SEQUENCE</scope>
    <source>
        <strain evidence="2">UHER 2000/2452</strain>
    </source>
</reference>
<dbReference type="Pfam" id="PF05050">
    <property type="entry name" value="Methyltransf_21"/>
    <property type="match status" value="1"/>
</dbReference>
<reference evidence="2" key="1">
    <citation type="submission" date="2021-05" db="EMBL/GenBank/DDBJ databases">
        <authorList>
            <person name="Pietrasiak N."/>
            <person name="Ward R."/>
            <person name="Stajich J.E."/>
            <person name="Kurbessoian T."/>
        </authorList>
    </citation>
    <scope>NUCLEOTIDE SEQUENCE</scope>
    <source>
        <strain evidence="2">UHER 2000/2452</strain>
    </source>
</reference>
<gene>
    <name evidence="2" type="ORF">KME15_13345</name>
</gene>
<proteinExistence type="predicted"/>
<dbReference type="GO" id="GO:0008168">
    <property type="term" value="F:methyltransferase activity"/>
    <property type="evidence" value="ECO:0007669"/>
    <property type="project" value="UniProtKB-KW"/>
</dbReference>
<dbReference type="InterPro" id="IPR006342">
    <property type="entry name" value="FkbM_mtfrase"/>
</dbReference>
<accession>A0A951QDB6</accession>
<evidence type="ECO:0000313" key="3">
    <source>
        <dbReference type="Proteomes" id="UP000757435"/>
    </source>
</evidence>
<dbReference type="NCBIfam" id="TIGR01444">
    <property type="entry name" value="fkbM_fam"/>
    <property type="match status" value="1"/>
</dbReference>
<dbReference type="InterPro" id="IPR029063">
    <property type="entry name" value="SAM-dependent_MTases_sf"/>
</dbReference>
<dbReference type="Gene3D" id="1.25.40.10">
    <property type="entry name" value="Tetratricopeptide repeat domain"/>
    <property type="match status" value="1"/>
</dbReference>
<dbReference type="EMBL" id="JAHHHD010000013">
    <property type="protein sequence ID" value="MBW4659655.1"/>
    <property type="molecule type" value="Genomic_DNA"/>
</dbReference>
<dbReference type="Gene3D" id="3.40.50.150">
    <property type="entry name" value="Vaccinia Virus protein VP39"/>
    <property type="match status" value="1"/>
</dbReference>
<dbReference type="SUPFAM" id="SSF48452">
    <property type="entry name" value="TPR-like"/>
    <property type="match status" value="1"/>
</dbReference>
<keyword evidence="2" id="KW-0808">Transferase</keyword>
<dbReference type="PANTHER" id="PTHR34203:SF15">
    <property type="entry name" value="SLL1173 PROTEIN"/>
    <property type="match status" value="1"/>
</dbReference>
<name>A0A951QDB6_9CYAN</name>
<dbReference type="Proteomes" id="UP000757435">
    <property type="component" value="Unassembled WGS sequence"/>
</dbReference>
<dbReference type="AlphaFoldDB" id="A0A951QDB6"/>
<keyword evidence="2" id="KW-0489">Methyltransferase</keyword>
<evidence type="ECO:0000313" key="2">
    <source>
        <dbReference type="EMBL" id="MBW4659655.1"/>
    </source>
</evidence>
<dbReference type="SUPFAM" id="SSF53335">
    <property type="entry name" value="S-adenosyl-L-methionine-dependent methyltransferases"/>
    <property type="match status" value="1"/>
</dbReference>
<dbReference type="InterPro" id="IPR011990">
    <property type="entry name" value="TPR-like_helical_dom_sf"/>
</dbReference>
<organism evidence="2 3">
    <name type="scientific">Drouetiella hepatica Uher 2000/2452</name>
    <dbReference type="NCBI Taxonomy" id="904376"/>
    <lineage>
        <taxon>Bacteria</taxon>
        <taxon>Bacillati</taxon>
        <taxon>Cyanobacteriota</taxon>
        <taxon>Cyanophyceae</taxon>
        <taxon>Oculatellales</taxon>
        <taxon>Oculatellaceae</taxon>
        <taxon>Drouetiella</taxon>
    </lineage>
</organism>
<dbReference type="GO" id="GO:0032259">
    <property type="term" value="P:methylation"/>
    <property type="evidence" value="ECO:0007669"/>
    <property type="project" value="UniProtKB-KW"/>
</dbReference>
<comment type="caution">
    <text evidence="2">The sequence shown here is derived from an EMBL/GenBank/DDBJ whole genome shotgun (WGS) entry which is preliminary data.</text>
</comment>
<dbReference type="InterPro" id="IPR052514">
    <property type="entry name" value="SAM-dependent_MTase"/>
</dbReference>
<dbReference type="PANTHER" id="PTHR34203">
    <property type="entry name" value="METHYLTRANSFERASE, FKBM FAMILY PROTEIN"/>
    <property type="match status" value="1"/>
</dbReference>
<evidence type="ECO:0000259" key="1">
    <source>
        <dbReference type="Pfam" id="PF05050"/>
    </source>
</evidence>
<sequence>MTSSVVSPVVSYWQYLQRLCPALDLQTLSGLSDDLEGMAWEQPESALDLNNFAVMALIEADQCNDMMLRSMNLEIALEALEQGIEQQPSHPLCAAHLAIARHLTGENAAAAQISFANLLQGLQPVFQPSEAFPLGLVYLPGDRPTDHLPLILQAKDGMTQALLLLTEALWRSQQVFYSASGLRFLQLAVTLIPQSASLRLKLGLAKLMNQLWEGLVDLQQAHQIAPADPAILQALYLTYRELNQDVADSWLRTAQGTAQQAPDASEWQWTTLGTGSPFTYVPTPDGILLAVDPSFHSIVTSVLLAEGDWFETEMEFWRAQIQPGMTVIDVGANVGVYTFSAAQQVGTSGRVLTIEPFSSCVRCLRETCRLHQLHWVTVCAGAASDRSGTARLSLHSSSELNEVVRDADSSSFGGASGSFEDIDCFTLDDLIEQENLQQVDWLKIDAEGHEMQVLAGSDRLLTHFAPAILYENIAGASGSNTPVAELLQAKGYSLFRYQPYLQTLIPIQTTEQLQGNLNIIALPDGHPLIAE</sequence>